<feature type="transmembrane region" description="Helical" evidence="5">
    <location>
        <begin position="324"/>
        <end position="343"/>
    </location>
</feature>
<evidence type="ECO:0000256" key="4">
    <source>
        <dbReference type="ARBA" id="ARBA00023136"/>
    </source>
</evidence>
<evidence type="ECO:0000256" key="2">
    <source>
        <dbReference type="ARBA" id="ARBA00022692"/>
    </source>
</evidence>
<evidence type="ECO:0000313" key="7">
    <source>
        <dbReference type="EMBL" id="MFC5407206.1"/>
    </source>
</evidence>
<evidence type="ECO:0000256" key="5">
    <source>
        <dbReference type="SAM" id="Phobius"/>
    </source>
</evidence>
<evidence type="ECO:0000259" key="6">
    <source>
        <dbReference type="Pfam" id="PF12698"/>
    </source>
</evidence>
<feature type="transmembrane region" description="Helical" evidence="5">
    <location>
        <begin position="244"/>
        <end position="266"/>
    </location>
</feature>
<dbReference type="EMBL" id="JBHSMI010000067">
    <property type="protein sequence ID" value="MFC5407206.1"/>
    <property type="molecule type" value="Genomic_DNA"/>
</dbReference>
<dbReference type="Pfam" id="PF12698">
    <property type="entry name" value="ABC2_membrane_3"/>
    <property type="match status" value="1"/>
</dbReference>
<comment type="caution">
    <text evidence="7">The sequence shown here is derived from an EMBL/GenBank/DDBJ whole genome shotgun (WGS) entry which is preliminary data.</text>
</comment>
<feature type="transmembrane region" description="Helical" evidence="5">
    <location>
        <begin position="278"/>
        <end position="304"/>
    </location>
</feature>
<protein>
    <submittedName>
        <fullName evidence="7">ABC transporter permease</fullName>
    </submittedName>
</protein>
<dbReference type="Proteomes" id="UP001596113">
    <property type="component" value="Unassembled WGS sequence"/>
</dbReference>
<dbReference type="RefSeq" id="WP_378139659.1">
    <property type="nucleotide sequence ID" value="NZ_JBHSMI010000067.1"/>
</dbReference>
<keyword evidence="2 5" id="KW-0812">Transmembrane</keyword>
<sequence>MNNSLWTVLGFTVRNKIRSKAFIIMTVVLAVLLVVVGNLPVLIDKLGGGDKATKVGYLASEEPQIMEGLKSYYAKLPEQSIELIAITGTEQQLKDALENGDISGYLSFADNPPERPQGYFPKASYNAKSAFSGGTSSSLTGALQKVKTDAIIKDAGLTEEQKQQLYAPVQLDTKKVSFTNEKGKTEEEQGMAIGLTYAMIILLFMAVMISGQLIATEITAEKSSRVMEIIVTSVSPLKQMWGKILGTFIVAMIQLIILIGALVLNLMSPQNKDSLDKLGIDLSAIDATLVIYAIGFYLAGFFLYSTLFASVGSIVSRTEDLGQAILPITMLTLVGFYVAMFGLTHPDHILIKVCQYIPFFSPFLMFLRIGLSEPAWWEITLSIGILFASILFIGWLSAKIYRVGVLMYGKRPSIKEIAKAMRAYKV</sequence>
<evidence type="ECO:0000313" key="8">
    <source>
        <dbReference type="Proteomes" id="UP001596113"/>
    </source>
</evidence>
<reference evidence="8" key="1">
    <citation type="journal article" date="2019" name="Int. J. Syst. Evol. Microbiol.">
        <title>The Global Catalogue of Microorganisms (GCM) 10K type strain sequencing project: providing services to taxonomists for standard genome sequencing and annotation.</title>
        <authorList>
            <consortium name="The Broad Institute Genomics Platform"/>
            <consortium name="The Broad Institute Genome Sequencing Center for Infectious Disease"/>
            <person name="Wu L."/>
            <person name="Ma J."/>
        </authorList>
    </citation>
    <scope>NUCLEOTIDE SEQUENCE [LARGE SCALE GENOMIC DNA]</scope>
    <source>
        <strain evidence="8">CGMCC 1.18575</strain>
    </source>
</reference>
<organism evidence="7 8">
    <name type="scientific">Cohnella soli</name>
    <dbReference type="NCBI Taxonomy" id="425005"/>
    <lineage>
        <taxon>Bacteria</taxon>
        <taxon>Bacillati</taxon>
        <taxon>Bacillota</taxon>
        <taxon>Bacilli</taxon>
        <taxon>Bacillales</taxon>
        <taxon>Paenibacillaceae</taxon>
        <taxon>Cohnella</taxon>
    </lineage>
</organism>
<accession>A0ABW0I495</accession>
<evidence type="ECO:0000256" key="1">
    <source>
        <dbReference type="ARBA" id="ARBA00004141"/>
    </source>
</evidence>
<keyword evidence="8" id="KW-1185">Reference proteome</keyword>
<feature type="transmembrane region" description="Helical" evidence="5">
    <location>
        <begin position="192"/>
        <end position="215"/>
    </location>
</feature>
<dbReference type="PANTHER" id="PTHR43471">
    <property type="entry name" value="ABC TRANSPORTER PERMEASE"/>
    <property type="match status" value="1"/>
</dbReference>
<gene>
    <name evidence="7" type="ORF">ACFPOF_31140</name>
</gene>
<feature type="transmembrane region" description="Helical" evidence="5">
    <location>
        <begin position="20"/>
        <end position="43"/>
    </location>
</feature>
<keyword evidence="4 5" id="KW-0472">Membrane</keyword>
<keyword evidence="3 5" id="KW-1133">Transmembrane helix</keyword>
<evidence type="ECO:0000256" key="3">
    <source>
        <dbReference type="ARBA" id="ARBA00022989"/>
    </source>
</evidence>
<feature type="domain" description="ABC-2 type transporter transmembrane" evidence="6">
    <location>
        <begin position="20"/>
        <end position="398"/>
    </location>
</feature>
<proteinExistence type="predicted"/>
<dbReference type="PANTHER" id="PTHR43471:SF3">
    <property type="entry name" value="ABC TRANSPORTER PERMEASE PROTEIN NATB"/>
    <property type="match status" value="1"/>
</dbReference>
<comment type="subcellular location">
    <subcellularLocation>
        <location evidence="1">Membrane</location>
        <topology evidence="1">Multi-pass membrane protein</topology>
    </subcellularLocation>
</comment>
<feature type="transmembrane region" description="Helical" evidence="5">
    <location>
        <begin position="375"/>
        <end position="398"/>
    </location>
</feature>
<name>A0ABW0I495_9BACL</name>
<dbReference type="InterPro" id="IPR013525">
    <property type="entry name" value="ABC2_TM"/>
</dbReference>